<sequence length="85" mass="9501">MPDESRCTNVLCSMIAQHERLFLGLKLNRQILAPALTGILHAAPVWFLAVTTFGWAIDTDNLPLGLRPTKLPNWFCATRTTGHRT</sequence>
<proteinExistence type="predicted"/>
<feature type="transmembrane region" description="Helical" evidence="1">
    <location>
        <begin position="31"/>
        <end position="57"/>
    </location>
</feature>
<keyword evidence="1" id="KW-0472">Membrane</keyword>
<keyword evidence="3" id="KW-1185">Reference proteome</keyword>
<dbReference type="EMBL" id="KV722342">
    <property type="protein sequence ID" value="OCH94601.1"/>
    <property type="molecule type" value="Genomic_DNA"/>
</dbReference>
<organism evidence="2 3">
    <name type="scientific">Obba rivulosa</name>
    <dbReference type="NCBI Taxonomy" id="1052685"/>
    <lineage>
        <taxon>Eukaryota</taxon>
        <taxon>Fungi</taxon>
        <taxon>Dikarya</taxon>
        <taxon>Basidiomycota</taxon>
        <taxon>Agaricomycotina</taxon>
        <taxon>Agaricomycetes</taxon>
        <taxon>Polyporales</taxon>
        <taxon>Gelatoporiaceae</taxon>
        <taxon>Obba</taxon>
    </lineage>
</organism>
<protein>
    <submittedName>
        <fullName evidence="2">Uncharacterized protein</fullName>
    </submittedName>
</protein>
<evidence type="ECO:0000313" key="2">
    <source>
        <dbReference type="EMBL" id="OCH94601.1"/>
    </source>
</evidence>
<evidence type="ECO:0000256" key="1">
    <source>
        <dbReference type="SAM" id="Phobius"/>
    </source>
</evidence>
<name>A0A8E2DRY7_9APHY</name>
<evidence type="ECO:0000313" key="3">
    <source>
        <dbReference type="Proteomes" id="UP000250043"/>
    </source>
</evidence>
<dbReference type="AlphaFoldDB" id="A0A8E2DRY7"/>
<keyword evidence="1" id="KW-1133">Transmembrane helix</keyword>
<gene>
    <name evidence="2" type="ORF">OBBRIDRAFT_101342</name>
</gene>
<dbReference type="Proteomes" id="UP000250043">
    <property type="component" value="Unassembled WGS sequence"/>
</dbReference>
<accession>A0A8E2DRY7</accession>
<reference evidence="2 3" key="1">
    <citation type="submission" date="2016-07" db="EMBL/GenBank/DDBJ databases">
        <title>Draft genome of the white-rot fungus Obba rivulosa 3A-2.</title>
        <authorList>
            <consortium name="DOE Joint Genome Institute"/>
            <person name="Miettinen O."/>
            <person name="Riley R."/>
            <person name="Acob R."/>
            <person name="Barry K."/>
            <person name="Cullen D."/>
            <person name="De Vries R."/>
            <person name="Hainaut M."/>
            <person name="Hatakka A."/>
            <person name="Henrissat B."/>
            <person name="Hilden K."/>
            <person name="Kuo R."/>
            <person name="Labutti K."/>
            <person name="Lipzen A."/>
            <person name="Makela M.R."/>
            <person name="Sandor L."/>
            <person name="Spatafora J.W."/>
            <person name="Grigoriev I.V."/>
            <person name="Hibbett D.S."/>
        </authorList>
    </citation>
    <scope>NUCLEOTIDE SEQUENCE [LARGE SCALE GENOMIC DNA]</scope>
    <source>
        <strain evidence="2 3">3A-2</strain>
    </source>
</reference>
<keyword evidence="1" id="KW-0812">Transmembrane</keyword>